<evidence type="ECO:0000256" key="1">
    <source>
        <dbReference type="ARBA" id="ARBA00023002"/>
    </source>
</evidence>
<dbReference type="SUPFAM" id="SSF51679">
    <property type="entry name" value="Bacterial luciferase-like"/>
    <property type="match status" value="1"/>
</dbReference>
<keyword evidence="1" id="KW-0560">Oxidoreductase</keyword>
<dbReference type="Pfam" id="PF00296">
    <property type="entry name" value="Bac_luciferase"/>
    <property type="match status" value="1"/>
</dbReference>
<dbReference type="NCBIfam" id="TIGR03858">
    <property type="entry name" value="LLM_2I7G"/>
    <property type="match status" value="1"/>
</dbReference>
<keyword evidence="2" id="KW-0503">Monooxygenase</keyword>
<comment type="caution">
    <text evidence="4">The sequence shown here is derived from an EMBL/GenBank/DDBJ whole genome shotgun (WGS) entry which is preliminary data.</text>
</comment>
<dbReference type="PANTHER" id="PTHR30137:SF8">
    <property type="entry name" value="BLR5498 PROTEIN"/>
    <property type="match status" value="1"/>
</dbReference>
<dbReference type="InterPro" id="IPR011251">
    <property type="entry name" value="Luciferase-like_dom"/>
</dbReference>
<keyword evidence="5" id="KW-1185">Reference proteome</keyword>
<dbReference type="InterPro" id="IPR022290">
    <property type="entry name" value="LLM_Atu2307-like"/>
</dbReference>
<organism evidence="4 5">
    <name type="scientific">Deinococcus metalli</name>
    <dbReference type="NCBI Taxonomy" id="1141878"/>
    <lineage>
        <taxon>Bacteria</taxon>
        <taxon>Thermotogati</taxon>
        <taxon>Deinococcota</taxon>
        <taxon>Deinococci</taxon>
        <taxon>Deinococcales</taxon>
        <taxon>Deinococcaceae</taxon>
        <taxon>Deinococcus</taxon>
    </lineage>
</organism>
<name>A0ABQ3JNX8_9DEIO</name>
<accession>A0ABQ3JNX8</accession>
<sequence length="357" mass="38275">MRPQEPAMQIGIDSFAAVVSDPATGVTLSASQRLQHLIEEIETADRAGVDSFGVGEHHRQEYLDSAPAVILAAAASRTDRIRLTSAVTVLSAADPVRVFQEFATLDLLSGGRAEIVAGRGSFTEAFPLFGLALQDYDSLFAEKLDLLLKLRESTQVHWTGQHRAPLTGQGVYPRPVQSPLPVWLGVGGTPQSFVRAGLLGLPLMVAIIGGDLRQFRPLIDLYREAGRRAGHAPESLKVGVHAFGFVAPTTTQALDAFYPGYARMLETVGRERGWAPPRRAQFDAAAGPGGPYLIGDPQTVAEKALWVNDVLGGIDRLTFQMTNVLLPHAGMLEAIDLLGGRVKPLVQHALAQGVPTT</sequence>
<dbReference type="InterPro" id="IPR050766">
    <property type="entry name" value="Bact_Lucif_Oxidored"/>
</dbReference>
<evidence type="ECO:0000259" key="3">
    <source>
        <dbReference type="Pfam" id="PF00296"/>
    </source>
</evidence>
<dbReference type="PANTHER" id="PTHR30137">
    <property type="entry name" value="LUCIFERASE-LIKE MONOOXYGENASE"/>
    <property type="match status" value="1"/>
</dbReference>
<dbReference type="EMBL" id="BNAJ01000002">
    <property type="protein sequence ID" value="GHF37939.1"/>
    <property type="molecule type" value="Genomic_DNA"/>
</dbReference>
<evidence type="ECO:0000313" key="5">
    <source>
        <dbReference type="Proteomes" id="UP000619376"/>
    </source>
</evidence>
<evidence type="ECO:0000256" key="2">
    <source>
        <dbReference type="ARBA" id="ARBA00023033"/>
    </source>
</evidence>
<gene>
    <name evidence="4" type="ORF">GCM10017781_13340</name>
</gene>
<feature type="domain" description="Luciferase-like" evidence="3">
    <location>
        <begin position="24"/>
        <end position="303"/>
    </location>
</feature>
<protein>
    <submittedName>
        <fullName evidence="4">Luciferase</fullName>
    </submittedName>
</protein>
<evidence type="ECO:0000313" key="4">
    <source>
        <dbReference type="EMBL" id="GHF37939.1"/>
    </source>
</evidence>
<dbReference type="Proteomes" id="UP000619376">
    <property type="component" value="Unassembled WGS sequence"/>
</dbReference>
<proteinExistence type="predicted"/>
<dbReference type="InterPro" id="IPR036661">
    <property type="entry name" value="Luciferase-like_sf"/>
</dbReference>
<reference evidence="5" key="1">
    <citation type="journal article" date="2019" name="Int. J. Syst. Evol. Microbiol.">
        <title>The Global Catalogue of Microorganisms (GCM) 10K type strain sequencing project: providing services to taxonomists for standard genome sequencing and annotation.</title>
        <authorList>
            <consortium name="The Broad Institute Genomics Platform"/>
            <consortium name="The Broad Institute Genome Sequencing Center for Infectious Disease"/>
            <person name="Wu L."/>
            <person name="Ma J."/>
        </authorList>
    </citation>
    <scope>NUCLEOTIDE SEQUENCE [LARGE SCALE GENOMIC DNA]</scope>
    <source>
        <strain evidence="5">CGMCC 1.18437</strain>
    </source>
</reference>
<dbReference type="Gene3D" id="3.20.20.30">
    <property type="entry name" value="Luciferase-like domain"/>
    <property type="match status" value="1"/>
</dbReference>